<evidence type="ECO:0000256" key="1">
    <source>
        <dbReference type="SAM" id="Phobius"/>
    </source>
</evidence>
<keyword evidence="1" id="KW-0472">Membrane</keyword>
<feature type="transmembrane region" description="Helical" evidence="1">
    <location>
        <begin position="99"/>
        <end position="120"/>
    </location>
</feature>
<evidence type="ECO:0000313" key="4">
    <source>
        <dbReference type="EMBL" id="PJJ79245.1"/>
    </source>
</evidence>
<dbReference type="PANTHER" id="PTHR30273">
    <property type="entry name" value="PERIPLASMIC SIGNAL SENSOR AND SIGMA FACTOR ACTIVATOR FECR-RELATED"/>
    <property type="match status" value="1"/>
</dbReference>
<keyword evidence="1" id="KW-1133">Transmembrane helix</keyword>
<dbReference type="Pfam" id="PF16344">
    <property type="entry name" value="FecR_C"/>
    <property type="match status" value="1"/>
</dbReference>
<dbReference type="EMBL" id="PGFJ01000002">
    <property type="protein sequence ID" value="PJJ79245.1"/>
    <property type="molecule type" value="Genomic_DNA"/>
</dbReference>
<dbReference type="GO" id="GO:0016989">
    <property type="term" value="F:sigma factor antagonist activity"/>
    <property type="evidence" value="ECO:0007669"/>
    <property type="project" value="TreeGrafter"/>
</dbReference>
<dbReference type="OrthoDB" id="645173at2"/>
<dbReference type="InterPro" id="IPR012373">
    <property type="entry name" value="Ferrdict_sens_TM"/>
</dbReference>
<evidence type="ECO:0000259" key="3">
    <source>
        <dbReference type="Pfam" id="PF16344"/>
    </source>
</evidence>
<sequence>MNNYRNYEVEDFVCDDFFIDWVLNPKTDNSAFWDNWQRTNPDRAKYIQNARAILLAIRVKENNVQLTEREIENLIQNVQLRIAEEEVAEAPNKTTLSFLWLKVAASIVILFSLGIAYNYIKNEGSARNHDLATGKVREVEFTRIRNTSKEGLVVNLADGSIVVLRPNSTLSFPKIFVDSTREVTLDGTGFFEVKRNPKMPFIVHARSITTRVLGTSFTVSSAVNQASKVIVYTGKVMVNRADNKKTNKWVVITPNQQVTYVPSIEELKKDTVLNHQPLSVDVASHVFIFNETPFADVIEQLERAYNITIDYSEHKFGKTSVSGDISKLPLDEKIQFISKAVNAKCQIETGRVKIY</sequence>
<dbReference type="PIRSF" id="PIRSF018266">
    <property type="entry name" value="FecR"/>
    <property type="match status" value="1"/>
</dbReference>
<evidence type="ECO:0000259" key="2">
    <source>
        <dbReference type="Pfam" id="PF04773"/>
    </source>
</evidence>
<dbReference type="PANTHER" id="PTHR30273:SF2">
    <property type="entry name" value="PROTEIN FECR"/>
    <property type="match status" value="1"/>
</dbReference>
<comment type="caution">
    <text evidence="4">The sequence shown here is derived from an EMBL/GenBank/DDBJ whole genome shotgun (WGS) entry which is preliminary data.</text>
</comment>
<dbReference type="RefSeq" id="WP_100341602.1">
    <property type="nucleotide sequence ID" value="NZ_PGFJ01000002.1"/>
</dbReference>
<dbReference type="Gene3D" id="3.55.50.30">
    <property type="match status" value="1"/>
</dbReference>
<gene>
    <name evidence="4" type="ORF">CLV57_2371</name>
</gene>
<keyword evidence="5" id="KW-1185">Reference proteome</keyword>
<accession>A0A2H9VLS1</accession>
<organism evidence="4 5">
    <name type="scientific">Mucilaginibacter auburnensis</name>
    <dbReference type="NCBI Taxonomy" id="1457233"/>
    <lineage>
        <taxon>Bacteria</taxon>
        <taxon>Pseudomonadati</taxon>
        <taxon>Bacteroidota</taxon>
        <taxon>Sphingobacteriia</taxon>
        <taxon>Sphingobacteriales</taxon>
        <taxon>Sphingobacteriaceae</taxon>
        <taxon>Mucilaginibacter</taxon>
    </lineage>
</organism>
<proteinExistence type="predicted"/>
<dbReference type="InterPro" id="IPR006860">
    <property type="entry name" value="FecR"/>
</dbReference>
<keyword evidence="1" id="KW-0812">Transmembrane</keyword>
<dbReference type="Proteomes" id="UP000242687">
    <property type="component" value="Unassembled WGS sequence"/>
</dbReference>
<dbReference type="InterPro" id="IPR032508">
    <property type="entry name" value="FecR_C"/>
</dbReference>
<name>A0A2H9VLS1_9SPHI</name>
<dbReference type="Pfam" id="PF04773">
    <property type="entry name" value="FecR"/>
    <property type="match status" value="1"/>
</dbReference>
<protein>
    <submittedName>
        <fullName evidence="4">Ferric-dicitrate binding protein FerR (Iron transport regulator)</fullName>
    </submittedName>
</protein>
<dbReference type="Gene3D" id="2.60.120.1440">
    <property type="match status" value="1"/>
</dbReference>
<dbReference type="AlphaFoldDB" id="A0A2H9VLS1"/>
<feature type="domain" description="Protein FecR C-terminal" evidence="3">
    <location>
        <begin position="287"/>
        <end position="354"/>
    </location>
</feature>
<reference evidence="4 5" key="1">
    <citation type="submission" date="2017-11" db="EMBL/GenBank/DDBJ databases">
        <title>Genomic Encyclopedia of Archaeal and Bacterial Type Strains, Phase II (KMG-II): From Individual Species to Whole Genera.</title>
        <authorList>
            <person name="Goeker M."/>
        </authorList>
    </citation>
    <scope>NUCLEOTIDE SEQUENCE [LARGE SCALE GENOMIC DNA]</scope>
    <source>
        <strain evidence="4 5">DSM 28175</strain>
    </source>
</reference>
<evidence type="ECO:0000313" key="5">
    <source>
        <dbReference type="Proteomes" id="UP000242687"/>
    </source>
</evidence>
<feature type="domain" description="FecR protein" evidence="2">
    <location>
        <begin position="144"/>
        <end position="236"/>
    </location>
</feature>